<dbReference type="OrthoDB" id="252349at2"/>
<dbReference type="GO" id="GO:0004622">
    <property type="term" value="F:phosphatidylcholine lysophospholipase activity"/>
    <property type="evidence" value="ECO:0007669"/>
    <property type="project" value="TreeGrafter"/>
</dbReference>
<feature type="domain" description="SGNH hydrolase-type esterase" evidence="1">
    <location>
        <begin position="9"/>
        <end position="192"/>
    </location>
</feature>
<dbReference type="Proteomes" id="UP000248555">
    <property type="component" value="Unassembled WGS sequence"/>
</dbReference>
<dbReference type="Gene3D" id="3.40.50.1110">
    <property type="entry name" value="SGNH hydrolase"/>
    <property type="match status" value="1"/>
</dbReference>
<dbReference type="InterPro" id="IPR013830">
    <property type="entry name" value="SGNH_hydro"/>
</dbReference>
<dbReference type="PANTHER" id="PTHR30383:SF5">
    <property type="entry name" value="SGNH HYDROLASE-TYPE ESTERASE DOMAIN-CONTAINING PROTEIN"/>
    <property type="match status" value="1"/>
</dbReference>
<dbReference type="SUPFAM" id="SSF52266">
    <property type="entry name" value="SGNH hydrolase"/>
    <property type="match status" value="1"/>
</dbReference>
<gene>
    <name evidence="2" type="ORF">B0I26_103125</name>
</gene>
<dbReference type="EMBL" id="QLMH01000003">
    <property type="protein sequence ID" value="RAK21172.1"/>
    <property type="molecule type" value="Genomic_DNA"/>
</dbReference>
<accession>A0A327YL83</accession>
<evidence type="ECO:0000313" key="3">
    <source>
        <dbReference type="Proteomes" id="UP000248555"/>
    </source>
</evidence>
<evidence type="ECO:0000259" key="1">
    <source>
        <dbReference type="Pfam" id="PF13472"/>
    </source>
</evidence>
<proteinExistence type="predicted"/>
<comment type="caution">
    <text evidence="2">The sequence shown here is derived from an EMBL/GenBank/DDBJ whole genome shotgun (WGS) entry which is preliminary data.</text>
</comment>
<keyword evidence="3" id="KW-1185">Reference proteome</keyword>
<organism evidence="2 3">
    <name type="scientific">Paranoxybacillus vitaminiphilus</name>
    <dbReference type="NCBI Taxonomy" id="581036"/>
    <lineage>
        <taxon>Bacteria</taxon>
        <taxon>Bacillati</taxon>
        <taxon>Bacillota</taxon>
        <taxon>Bacilli</taxon>
        <taxon>Bacillales</taxon>
        <taxon>Anoxybacillaceae</taxon>
        <taxon>Paranoxybacillus</taxon>
    </lineage>
</organism>
<name>A0A327YL83_9BACL</name>
<dbReference type="InterPro" id="IPR051532">
    <property type="entry name" value="Ester_Hydrolysis_Enzymes"/>
</dbReference>
<evidence type="ECO:0000313" key="2">
    <source>
        <dbReference type="EMBL" id="RAK21172.1"/>
    </source>
</evidence>
<dbReference type="Pfam" id="PF13472">
    <property type="entry name" value="Lipase_GDSL_2"/>
    <property type="match status" value="1"/>
</dbReference>
<dbReference type="InterPro" id="IPR036514">
    <property type="entry name" value="SGNH_hydro_sf"/>
</dbReference>
<dbReference type="RefSeq" id="WP_111644434.1">
    <property type="nucleotide sequence ID" value="NZ_QLMH01000003.1"/>
</dbReference>
<reference evidence="2 3" key="1">
    <citation type="submission" date="2018-06" db="EMBL/GenBank/DDBJ databases">
        <title>Genomic Encyclopedia of Type Strains, Phase III (KMG-III): the genomes of soil and plant-associated and newly described type strains.</title>
        <authorList>
            <person name="Whitman W."/>
        </authorList>
    </citation>
    <scope>NUCLEOTIDE SEQUENCE [LARGE SCALE GENOMIC DNA]</scope>
    <source>
        <strain evidence="2 3">CGMCC 1.8979</strain>
    </source>
</reference>
<protein>
    <submittedName>
        <fullName evidence="2">Lysophospholipase L1-like esterase</fullName>
    </submittedName>
</protein>
<sequence>MENRVFYIALGDSLTAGVGASAHERSFAASFFQSIKQTKECRYMNFGKSGRSSGELLQFLTDSQIRDLLKRATHITITTGGIDLIRAYENNVHLLGYISTIQTLKQNLQHILHTITETNRNTHIFLMGLYNPGTPDHKLYQLANQFIQRINQVYEETAKDFNVHAINPIDSFLNKPYLLADEVHPNDLGYKVIADLFLSKQKLSVST</sequence>
<dbReference type="PANTHER" id="PTHR30383">
    <property type="entry name" value="THIOESTERASE 1/PROTEASE 1/LYSOPHOSPHOLIPASE L1"/>
    <property type="match status" value="1"/>
</dbReference>
<dbReference type="AlphaFoldDB" id="A0A327YL83"/>